<dbReference type="SUPFAM" id="SSF53756">
    <property type="entry name" value="UDP-Glycosyltransferase/glycogen phosphorylase"/>
    <property type="match status" value="1"/>
</dbReference>
<dbReference type="Pfam" id="PF13439">
    <property type="entry name" value="Glyco_transf_4"/>
    <property type="match status" value="1"/>
</dbReference>
<dbReference type="RefSeq" id="WP_054964974.1">
    <property type="nucleotide sequence ID" value="NZ_FMUN01000004.1"/>
</dbReference>
<dbReference type="InterPro" id="IPR001296">
    <property type="entry name" value="Glyco_trans_1"/>
</dbReference>
<gene>
    <name evidence="4" type="ORF">SAMN05661077_1614</name>
</gene>
<protein>
    <submittedName>
        <fullName evidence="4">D-inositol-3-phosphate glycosyltransferase</fullName>
    </submittedName>
</protein>
<dbReference type="STRING" id="381306.AN478_02120"/>
<dbReference type="Proteomes" id="UP000183104">
    <property type="component" value="Unassembled WGS sequence"/>
</dbReference>
<evidence type="ECO:0000259" key="3">
    <source>
        <dbReference type="Pfam" id="PF13439"/>
    </source>
</evidence>
<evidence type="ECO:0000313" key="4">
    <source>
        <dbReference type="EMBL" id="SCY25848.1"/>
    </source>
</evidence>
<keyword evidence="4" id="KW-0808">Transferase</keyword>
<evidence type="ECO:0000313" key="5">
    <source>
        <dbReference type="Proteomes" id="UP000183104"/>
    </source>
</evidence>
<accession>A0A0P9CQC3</accession>
<feature type="region of interest" description="Disordered" evidence="1">
    <location>
        <begin position="1"/>
        <end position="22"/>
    </location>
</feature>
<evidence type="ECO:0000259" key="2">
    <source>
        <dbReference type="Pfam" id="PF00534"/>
    </source>
</evidence>
<proteinExistence type="predicted"/>
<dbReference type="GO" id="GO:0016757">
    <property type="term" value="F:glycosyltransferase activity"/>
    <property type="evidence" value="ECO:0007669"/>
    <property type="project" value="InterPro"/>
</dbReference>
<dbReference type="Pfam" id="PF00534">
    <property type="entry name" value="Glycos_transf_1"/>
    <property type="match status" value="1"/>
</dbReference>
<dbReference type="AlphaFoldDB" id="A0A0P9CQC3"/>
<dbReference type="InterPro" id="IPR028098">
    <property type="entry name" value="Glyco_trans_4-like_N"/>
</dbReference>
<evidence type="ECO:0000256" key="1">
    <source>
        <dbReference type="SAM" id="MobiDB-lite"/>
    </source>
</evidence>
<organism evidence="4 5">
    <name type="scientific">Thiohalorhabdus denitrificans</name>
    <dbReference type="NCBI Taxonomy" id="381306"/>
    <lineage>
        <taxon>Bacteria</taxon>
        <taxon>Pseudomonadati</taxon>
        <taxon>Pseudomonadota</taxon>
        <taxon>Gammaproteobacteria</taxon>
        <taxon>Thiohalorhabdales</taxon>
        <taxon>Thiohalorhabdaceae</taxon>
        <taxon>Thiohalorhabdus</taxon>
    </lineage>
</organism>
<name>A0A0P9CQC3_9GAMM</name>
<dbReference type="GO" id="GO:1901135">
    <property type="term" value="P:carbohydrate derivative metabolic process"/>
    <property type="evidence" value="ECO:0007669"/>
    <property type="project" value="UniProtKB-ARBA"/>
</dbReference>
<dbReference type="PANTHER" id="PTHR12526">
    <property type="entry name" value="GLYCOSYLTRANSFERASE"/>
    <property type="match status" value="1"/>
</dbReference>
<dbReference type="EMBL" id="FMUN01000004">
    <property type="protein sequence ID" value="SCY25848.1"/>
    <property type="molecule type" value="Genomic_DNA"/>
</dbReference>
<reference evidence="5" key="1">
    <citation type="submission" date="2016-10" db="EMBL/GenBank/DDBJ databases">
        <authorList>
            <person name="Varghese N."/>
        </authorList>
    </citation>
    <scope>NUCLEOTIDE SEQUENCE [LARGE SCALE GENOMIC DNA]</scope>
    <source>
        <strain evidence="5">HL 19</strain>
    </source>
</reference>
<feature type="domain" description="Glycosyl transferase family 1" evidence="2">
    <location>
        <begin position="208"/>
        <end position="387"/>
    </location>
</feature>
<feature type="domain" description="Glycosyltransferase subfamily 4-like N-terminal" evidence="3">
    <location>
        <begin position="22"/>
        <end position="199"/>
    </location>
</feature>
<sequence>MKIAFVSPHSDPLAEPGEPDSGGQCVYERRLAATLGEAGDTVRVYTRRWGGKEPRREIAENAQALRVDAHGEEFVRKEDMAPVLPAFLEEMWRRDGEWLEGAEVFHGHYWDGGAAALMASLRTGRPLVFTSHSLGREKRDRVPEDGTLNYALRIANEHRVMAAADRIIALTEMEKGVLERRYGVDPAKVAVVPAGVDTEAYRPTGDPEALRERLGLAEDERLVFTTGRLDPRKGYELLLDAIPEASRRLSEQGVRARFLLPAGGEELDDNERAVRATMEERIARHGLEDRVTLFPHLSFDELKAYYTAADLFVLPSPYEPFGLVAVEAMACGTPVLATRNGGPPEIIDPGKEGDLVDPSEAGEFGRALADLLGDGERLARMGEQAQRKAREVFDWRAVAASIGEVYRQALENAPG</sequence>
<dbReference type="PANTHER" id="PTHR12526:SF635">
    <property type="entry name" value="GLYCOSYL TRANSFERASE GROUP 1"/>
    <property type="match status" value="1"/>
</dbReference>
<dbReference type="Gene3D" id="3.40.50.2000">
    <property type="entry name" value="Glycogen Phosphorylase B"/>
    <property type="match status" value="2"/>
</dbReference>
<keyword evidence="5" id="KW-1185">Reference proteome</keyword>